<dbReference type="GO" id="GO:0006364">
    <property type="term" value="P:rRNA processing"/>
    <property type="evidence" value="ECO:0007669"/>
    <property type="project" value="TreeGrafter"/>
</dbReference>
<feature type="region of interest" description="Disordered" evidence="7">
    <location>
        <begin position="293"/>
        <end position="313"/>
    </location>
</feature>
<evidence type="ECO:0000256" key="7">
    <source>
        <dbReference type="SAM" id="MobiDB-lite"/>
    </source>
</evidence>
<evidence type="ECO:0000256" key="6">
    <source>
        <dbReference type="SAM" id="Coils"/>
    </source>
</evidence>
<dbReference type="OrthoDB" id="5072at2759"/>
<reference evidence="8" key="1">
    <citation type="submission" date="2017-10" db="EMBL/GenBank/DDBJ databases">
        <title>Transcriptome Assembly of Sugarcane Aphid Adults.</title>
        <authorList>
            <person name="Scully E.D."/>
            <person name="Palmer N.A."/>
            <person name="Geib S.M."/>
            <person name="Sarath G."/>
            <person name="Sattler S.E."/>
        </authorList>
    </citation>
    <scope>NUCLEOTIDE SEQUENCE</scope>
    <source>
        <tissue evidence="8">Whole body</tissue>
    </source>
</reference>
<keyword evidence="3 5" id="KW-0690">Ribosome biogenesis</keyword>
<comment type="similarity">
    <text evidence="1 5">Belongs to the NOP53 family.</text>
</comment>
<dbReference type="PIRSF" id="PIRSF017302">
    <property type="entry name" value="Gltscr2"/>
    <property type="match status" value="1"/>
</dbReference>
<proteinExistence type="inferred from homology"/>
<evidence type="ECO:0000256" key="4">
    <source>
        <dbReference type="ARBA" id="ARBA00023242"/>
    </source>
</evidence>
<protein>
    <recommendedName>
        <fullName evidence="2 5">Ribosome biogenesis protein NOP53</fullName>
    </recommendedName>
</protein>
<name>A0A2H8TZ45_9HEMI</name>
<feature type="coiled-coil region" evidence="6">
    <location>
        <begin position="113"/>
        <end position="140"/>
    </location>
</feature>
<dbReference type="GO" id="GO:0008097">
    <property type="term" value="F:5S rRNA binding"/>
    <property type="evidence" value="ECO:0007669"/>
    <property type="project" value="TreeGrafter"/>
</dbReference>
<accession>A0A2H8TZ45</accession>
<dbReference type="GO" id="GO:0005654">
    <property type="term" value="C:nucleoplasm"/>
    <property type="evidence" value="ECO:0007669"/>
    <property type="project" value="UniProtKB-SubCell"/>
</dbReference>
<dbReference type="EMBL" id="GFXV01007236">
    <property type="protein sequence ID" value="MBW19041.1"/>
    <property type="molecule type" value="Transcribed_RNA"/>
</dbReference>
<dbReference type="PANTHER" id="PTHR14211:SF7">
    <property type="entry name" value="RIBOSOME BIOGENESIS PROTEIN NOP53"/>
    <property type="match status" value="1"/>
</dbReference>
<keyword evidence="6" id="KW-0175">Coiled coil</keyword>
<evidence type="ECO:0000256" key="3">
    <source>
        <dbReference type="ARBA" id="ARBA00022517"/>
    </source>
</evidence>
<dbReference type="AlphaFoldDB" id="A0A2H8TZ45"/>
<feature type="compositionally biased region" description="Basic residues" evidence="7">
    <location>
        <begin position="304"/>
        <end position="313"/>
    </location>
</feature>
<keyword evidence="4 5" id="KW-0539">Nucleus</keyword>
<evidence type="ECO:0000313" key="8">
    <source>
        <dbReference type="EMBL" id="MBW19041.1"/>
    </source>
</evidence>
<evidence type="ECO:0000256" key="2">
    <source>
        <dbReference type="ARBA" id="ARBA00018339"/>
    </source>
</evidence>
<dbReference type="PANTHER" id="PTHR14211">
    <property type="entry name" value="GLIOMA SUPPRESSOR CANDIDATE REGION GENE 2"/>
    <property type="match status" value="1"/>
</dbReference>
<evidence type="ECO:0000256" key="5">
    <source>
        <dbReference type="PIRNR" id="PIRNR017302"/>
    </source>
</evidence>
<sequence>MKTKKKGGRRLKRDWRRKIDVTDVDTYLDEKRLEERLGDPFSEKKDEELFHIDTSGKKKKSLKPKKKSLNAPLKCLSSLQSTSAVPPLAQRNVKKYKKINKKDEDFDKNIKPLRKAIVKKKEAKELNKILKSKVKTLQLKENSSKDVFDKDLWTSYREPGQRKEKLLKNVIKWLPSEVLNHNAKVLPKLSNKKMSHPSQSTCSVEDMKCPHPGLSYNPTIEDHVSLLNNIAEKETELIKHEAHINRVTRNLFKQVSKDKHEQMIIEELTEGLPGFTDNSVKEVIEDTSEFKAINPPTTRDNQKTTKKRKIQRRLRNEERQRMNTKIEKKKISDLYRLRYINEELDELENSTNKKKLKRLQKRQINNVSTRRLGTNKFTESLDAFALPKDLKGTLRETEPQGNIFKDCFESLQKRNILSVGKKQLKINKKKVQAFMDPAFKVTPDMLAKYSV</sequence>
<dbReference type="GO" id="GO:0000027">
    <property type="term" value="P:ribosomal large subunit assembly"/>
    <property type="evidence" value="ECO:0007669"/>
    <property type="project" value="UniProtKB-UniRule"/>
</dbReference>
<evidence type="ECO:0000256" key="1">
    <source>
        <dbReference type="ARBA" id="ARBA00008838"/>
    </source>
</evidence>
<dbReference type="Pfam" id="PF07767">
    <property type="entry name" value="Nop53"/>
    <property type="match status" value="1"/>
</dbReference>
<dbReference type="InterPro" id="IPR011687">
    <property type="entry name" value="Nop53/GLTSCR2"/>
</dbReference>
<organism evidence="8">
    <name type="scientific">Melanaphis sacchari</name>
    <dbReference type="NCBI Taxonomy" id="742174"/>
    <lineage>
        <taxon>Eukaryota</taxon>
        <taxon>Metazoa</taxon>
        <taxon>Ecdysozoa</taxon>
        <taxon>Arthropoda</taxon>
        <taxon>Hexapoda</taxon>
        <taxon>Insecta</taxon>
        <taxon>Pterygota</taxon>
        <taxon>Neoptera</taxon>
        <taxon>Paraneoptera</taxon>
        <taxon>Hemiptera</taxon>
        <taxon>Sternorrhyncha</taxon>
        <taxon>Aphidomorpha</taxon>
        <taxon>Aphidoidea</taxon>
        <taxon>Aphididae</taxon>
        <taxon>Aphidini</taxon>
        <taxon>Melanaphis</taxon>
    </lineage>
</organism>
<comment type="function">
    <text evidence="5">May play a role in ribosome biogenesis.</text>
</comment>
<dbReference type="GO" id="GO:0005730">
    <property type="term" value="C:nucleolus"/>
    <property type="evidence" value="ECO:0007669"/>
    <property type="project" value="UniProtKB-SubCell"/>
</dbReference>
<comment type="subcellular location">
    <subcellularLocation>
        <location evidence="5">Nucleus</location>
        <location evidence="5">Nucleolus</location>
    </subcellularLocation>
    <subcellularLocation>
        <location evidence="5">Nucleus</location>
        <location evidence="5">Nucleoplasm</location>
    </subcellularLocation>
</comment>